<accession>A0AAV7TP91</accession>
<sequence>MKDPCVAGKVGGVLTGPLEEEKIMLRKSKGGMQKTLRNPKRKVPVADRSESRQTQLDQRRMPPPPRRDPGDLDRGMVEAATNSEDSAATQESCGLVDE</sequence>
<name>A0AAV7TP91_PLEWA</name>
<evidence type="ECO:0000313" key="2">
    <source>
        <dbReference type="EMBL" id="KAJ1178035.1"/>
    </source>
</evidence>
<evidence type="ECO:0000313" key="3">
    <source>
        <dbReference type="Proteomes" id="UP001066276"/>
    </source>
</evidence>
<dbReference type="AlphaFoldDB" id="A0AAV7TP91"/>
<keyword evidence="3" id="KW-1185">Reference proteome</keyword>
<evidence type="ECO:0000256" key="1">
    <source>
        <dbReference type="SAM" id="MobiDB-lite"/>
    </source>
</evidence>
<organism evidence="2 3">
    <name type="scientific">Pleurodeles waltl</name>
    <name type="common">Iberian ribbed newt</name>
    <dbReference type="NCBI Taxonomy" id="8319"/>
    <lineage>
        <taxon>Eukaryota</taxon>
        <taxon>Metazoa</taxon>
        <taxon>Chordata</taxon>
        <taxon>Craniata</taxon>
        <taxon>Vertebrata</taxon>
        <taxon>Euteleostomi</taxon>
        <taxon>Amphibia</taxon>
        <taxon>Batrachia</taxon>
        <taxon>Caudata</taxon>
        <taxon>Salamandroidea</taxon>
        <taxon>Salamandridae</taxon>
        <taxon>Pleurodelinae</taxon>
        <taxon>Pleurodeles</taxon>
    </lineage>
</organism>
<feature type="compositionally biased region" description="Polar residues" evidence="1">
    <location>
        <begin position="80"/>
        <end position="92"/>
    </location>
</feature>
<dbReference type="Proteomes" id="UP001066276">
    <property type="component" value="Chromosome 3_2"/>
</dbReference>
<protein>
    <submittedName>
        <fullName evidence="2">Uncharacterized protein</fullName>
    </submittedName>
</protein>
<gene>
    <name evidence="2" type="ORF">NDU88_003284</name>
</gene>
<reference evidence="2" key="1">
    <citation type="journal article" date="2022" name="bioRxiv">
        <title>Sequencing and chromosome-scale assembly of the giantPleurodeles waltlgenome.</title>
        <authorList>
            <person name="Brown T."/>
            <person name="Elewa A."/>
            <person name="Iarovenko S."/>
            <person name="Subramanian E."/>
            <person name="Araus A.J."/>
            <person name="Petzold A."/>
            <person name="Susuki M."/>
            <person name="Suzuki K.-i.T."/>
            <person name="Hayashi T."/>
            <person name="Toyoda A."/>
            <person name="Oliveira C."/>
            <person name="Osipova E."/>
            <person name="Leigh N.D."/>
            <person name="Simon A."/>
            <person name="Yun M.H."/>
        </authorList>
    </citation>
    <scope>NUCLEOTIDE SEQUENCE</scope>
    <source>
        <strain evidence="2">20211129_DDA</strain>
        <tissue evidence="2">Liver</tissue>
    </source>
</reference>
<proteinExistence type="predicted"/>
<feature type="region of interest" description="Disordered" evidence="1">
    <location>
        <begin position="26"/>
        <end position="98"/>
    </location>
</feature>
<comment type="caution">
    <text evidence="2">The sequence shown here is derived from an EMBL/GenBank/DDBJ whole genome shotgun (WGS) entry which is preliminary data.</text>
</comment>
<feature type="compositionally biased region" description="Basic and acidic residues" evidence="1">
    <location>
        <begin position="44"/>
        <end position="76"/>
    </location>
</feature>
<dbReference type="EMBL" id="JANPWB010000006">
    <property type="protein sequence ID" value="KAJ1178035.1"/>
    <property type="molecule type" value="Genomic_DNA"/>
</dbReference>